<dbReference type="PRINTS" id="PR00081">
    <property type="entry name" value="GDHRDH"/>
</dbReference>
<dbReference type="InterPro" id="IPR002347">
    <property type="entry name" value="SDR_fam"/>
</dbReference>
<dbReference type="Proteomes" id="UP000540556">
    <property type="component" value="Unassembled WGS sequence"/>
</dbReference>
<evidence type="ECO:0000259" key="4">
    <source>
        <dbReference type="SMART" id="SM00822"/>
    </source>
</evidence>
<reference evidence="5 6" key="1">
    <citation type="submission" date="2020-04" db="EMBL/GenBank/DDBJ databases">
        <title>Description of novel Gluconacetobacter.</title>
        <authorList>
            <person name="Sombolestani A."/>
        </authorList>
    </citation>
    <scope>NUCLEOTIDE SEQUENCE [LARGE SCALE GENOMIC DNA]</scope>
    <source>
        <strain evidence="5 6">LMG 27800</strain>
    </source>
</reference>
<proteinExistence type="inferred from homology"/>
<protein>
    <submittedName>
        <fullName evidence="5">SDR family oxidoreductase</fullName>
    </submittedName>
</protein>
<gene>
    <name evidence="5" type="ORF">HLH27_02925</name>
</gene>
<sequence>MRGARPRPAAIATPASPATIPSPWSITRPPAATRTPTPPDLPGSVIPGSVALVTGASRGIGRATALALADAGAHCILTARTPGGLEETDDLIARRTGRHATLLPMDLRDGAAVDALGPSVAARFGRLDVLVHCAAMLGVLTPVTHMRDADWEATLAVNATAAWRLIRTTAPLLDRAPAGRALFLTDGHAARPASFWGMMAASKAAMEAVVLSWADEIGPDSALRVNLYDPGPVATRLRVQAMPAADLSALPRPEDAAATIAALCRPDEQRHGQRIVARAGA</sequence>
<dbReference type="GO" id="GO:0016491">
    <property type="term" value="F:oxidoreductase activity"/>
    <property type="evidence" value="ECO:0007669"/>
    <property type="project" value="UniProtKB-KW"/>
</dbReference>
<dbReference type="SMART" id="SM00822">
    <property type="entry name" value="PKS_KR"/>
    <property type="match status" value="1"/>
</dbReference>
<dbReference type="CDD" id="cd05233">
    <property type="entry name" value="SDR_c"/>
    <property type="match status" value="1"/>
</dbReference>
<accession>A0A7W4KBU7</accession>
<evidence type="ECO:0000256" key="2">
    <source>
        <dbReference type="ARBA" id="ARBA00023002"/>
    </source>
</evidence>
<feature type="region of interest" description="Disordered" evidence="3">
    <location>
        <begin position="1"/>
        <end position="42"/>
    </location>
</feature>
<organism evidence="5 6">
    <name type="scientific">Gluconacetobacter takamatsuzukensis</name>
    <dbReference type="NCBI Taxonomy" id="1286190"/>
    <lineage>
        <taxon>Bacteria</taxon>
        <taxon>Pseudomonadati</taxon>
        <taxon>Pseudomonadota</taxon>
        <taxon>Alphaproteobacteria</taxon>
        <taxon>Acetobacterales</taxon>
        <taxon>Acetobacteraceae</taxon>
        <taxon>Gluconacetobacter</taxon>
    </lineage>
</organism>
<dbReference type="EMBL" id="JABEQK010000002">
    <property type="protein sequence ID" value="MBB2203970.1"/>
    <property type="molecule type" value="Genomic_DNA"/>
</dbReference>
<comment type="similarity">
    <text evidence="1">Belongs to the short-chain dehydrogenases/reductases (SDR) family.</text>
</comment>
<keyword evidence="2" id="KW-0560">Oxidoreductase</keyword>
<dbReference type="InterPro" id="IPR036291">
    <property type="entry name" value="NAD(P)-bd_dom_sf"/>
</dbReference>
<evidence type="ECO:0000313" key="6">
    <source>
        <dbReference type="Proteomes" id="UP000540556"/>
    </source>
</evidence>
<dbReference type="SUPFAM" id="SSF51735">
    <property type="entry name" value="NAD(P)-binding Rossmann-fold domains"/>
    <property type="match status" value="1"/>
</dbReference>
<feature type="compositionally biased region" description="Low complexity" evidence="3">
    <location>
        <begin position="1"/>
        <end position="35"/>
    </location>
</feature>
<dbReference type="AlphaFoldDB" id="A0A7W4KBU7"/>
<feature type="domain" description="Ketoreductase" evidence="4">
    <location>
        <begin position="49"/>
        <end position="216"/>
    </location>
</feature>
<evidence type="ECO:0000256" key="1">
    <source>
        <dbReference type="ARBA" id="ARBA00006484"/>
    </source>
</evidence>
<evidence type="ECO:0000313" key="5">
    <source>
        <dbReference type="EMBL" id="MBB2203970.1"/>
    </source>
</evidence>
<evidence type="ECO:0000256" key="3">
    <source>
        <dbReference type="SAM" id="MobiDB-lite"/>
    </source>
</evidence>
<dbReference type="Gene3D" id="3.40.50.720">
    <property type="entry name" value="NAD(P)-binding Rossmann-like Domain"/>
    <property type="match status" value="1"/>
</dbReference>
<dbReference type="PANTHER" id="PTHR43669">
    <property type="entry name" value="5-KETO-D-GLUCONATE 5-REDUCTASE"/>
    <property type="match status" value="1"/>
</dbReference>
<name>A0A7W4KBU7_9PROT</name>
<dbReference type="Pfam" id="PF00106">
    <property type="entry name" value="adh_short"/>
    <property type="match status" value="1"/>
</dbReference>
<dbReference type="InterPro" id="IPR057326">
    <property type="entry name" value="KR_dom"/>
</dbReference>
<dbReference type="PANTHER" id="PTHR43669:SF3">
    <property type="entry name" value="ALCOHOL DEHYDROGENASE, PUTATIVE (AFU_ORTHOLOGUE AFUA_3G03445)-RELATED"/>
    <property type="match status" value="1"/>
</dbReference>
<keyword evidence="6" id="KW-1185">Reference proteome</keyword>
<comment type="caution">
    <text evidence="5">The sequence shown here is derived from an EMBL/GenBank/DDBJ whole genome shotgun (WGS) entry which is preliminary data.</text>
</comment>